<dbReference type="EMBL" id="SDIL01000033">
    <property type="protein sequence ID" value="RXK39339.1"/>
    <property type="molecule type" value="Genomic_DNA"/>
</dbReference>
<organism evidence="1 2">
    <name type="scientific">Tremella mesenterica</name>
    <name type="common">Jelly fungus</name>
    <dbReference type="NCBI Taxonomy" id="5217"/>
    <lineage>
        <taxon>Eukaryota</taxon>
        <taxon>Fungi</taxon>
        <taxon>Dikarya</taxon>
        <taxon>Basidiomycota</taxon>
        <taxon>Agaricomycotina</taxon>
        <taxon>Tremellomycetes</taxon>
        <taxon>Tremellales</taxon>
        <taxon>Tremellaceae</taxon>
        <taxon>Tremella</taxon>
    </lineage>
</organism>
<dbReference type="AlphaFoldDB" id="A0A4Q1BNA7"/>
<sequence>MSSSNTGEINPITMTIPEYVNSIRQLSALAAQYQREVMRTPEIARALFTIPTQMLMIDSQLYTNFQESSQELQHTITEVNKWCDERSASGTDLFERDAEGIIISSVIPQIQASLTHFNTTLQQRYRAYQRSKLQALEAAATTVDRLITVFDSTNLNEEGETEDGETLG</sequence>
<proteinExistence type="predicted"/>
<dbReference type="Proteomes" id="UP000289152">
    <property type="component" value="Unassembled WGS sequence"/>
</dbReference>
<gene>
    <name evidence="1" type="ORF">M231_03418</name>
</gene>
<comment type="caution">
    <text evidence="1">The sequence shown here is derived from an EMBL/GenBank/DDBJ whole genome shotgun (WGS) entry which is preliminary data.</text>
</comment>
<dbReference type="InParanoid" id="A0A4Q1BNA7"/>
<evidence type="ECO:0000313" key="1">
    <source>
        <dbReference type="EMBL" id="RXK39339.1"/>
    </source>
</evidence>
<accession>A0A4Q1BNA7</accession>
<name>A0A4Q1BNA7_TREME</name>
<protein>
    <submittedName>
        <fullName evidence="1">Uncharacterized protein</fullName>
    </submittedName>
</protein>
<keyword evidence="2" id="KW-1185">Reference proteome</keyword>
<reference evidence="1 2" key="1">
    <citation type="submission" date="2016-06" db="EMBL/GenBank/DDBJ databases">
        <title>Evolution of pathogenesis and genome organization in the Tremellales.</title>
        <authorList>
            <person name="Cuomo C."/>
            <person name="Litvintseva A."/>
            <person name="Heitman J."/>
            <person name="Chen Y."/>
            <person name="Sun S."/>
            <person name="Springer D."/>
            <person name="Dromer F."/>
            <person name="Young S."/>
            <person name="Zeng Q."/>
            <person name="Chapman S."/>
            <person name="Gujja S."/>
            <person name="Saif S."/>
            <person name="Birren B."/>
        </authorList>
    </citation>
    <scope>NUCLEOTIDE SEQUENCE [LARGE SCALE GENOMIC DNA]</scope>
    <source>
        <strain evidence="1 2">ATCC 28783</strain>
    </source>
</reference>
<dbReference type="VEuPathDB" id="FungiDB:TREMEDRAFT_61007"/>
<evidence type="ECO:0000313" key="2">
    <source>
        <dbReference type="Proteomes" id="UP000289152"/>
    </source>
</evidence>